<feature type="chain" id="PRO_5016820196" evidence="1">
    <location>
        <begin position="23"/>
        <end position="693"/>
    </location>
</feature>
<keyword evidence="1" id="KW-0732">Signal</keyword>
<feature type="signal peptide" evidence="1">
    <location>
        <begin position="1"/>
        <end position="22"/>
    </location>
</feature>
<dbReference type="RefSeq" id="WP_068912299.1">
    <property type="nucleotide sequence ID" value="NZ_MBEW02000006.1"/>
</dbReference>
<keyword evidence="3" id="KW-1185">Reference proteome</keyword>
<reference evidence="2 3" key="1">
    <citation type="journal article" date="2016" name="Genome Announc.">
        <title>Draft Genome Sequence of Criibacterium bergeronii gen. nov., sp. nov., Strain CCRI-22567T, Isolated from a Vaginal Sample from a Woman with Bacterial Vaginosis.</title>
        <authorList>
            <person name="Maheux A.F."/>
            <person name="Berube E."/>
            <person name="Boudreau D.K."/>
            <person name="Raymond F."/>
            <person name="Corbeil J."/>
            <person name="Roy P.H."/>
            <person name="Boissinot M."/>
            <person name="Omar R.F."/>
        </authorList>
    </citation>
    <scope>NUCLEOTIDE SEQUENCE [LARGE SCALE GENOMIC DNA]</scope>
    <source>
        <strain evidence="2 3">CCRI-22567</strain>
    </source>
</reference>
<dbReference type="InterPro" id="IPR019198">
    <property type="entry name" value="Beta_propeller_containing"/>
</dbReference>
<protein>
    <submittedName>
        <fullName evidence="2">Beta propeller domain protein</fullName>
    </submittedName>
</protein>
<comment type="caution">
    <text evidence="2">The sequence shown here is derived from an EMBL/GenBank/DDBJ whole genome shotgun (WGS) entry which is preliminary data.</text>
</comment>
<accession>A0A371IM77</accession>
<dbReference type="SUPFAM" id="SSF82171">
    <property type="entry name" value="DPP6 N-terminal domain-like"/>
    <property type="match status" value="1"/>
</dbReference>
<sequence length="693" mass="78139">MKKKIAILACITAILFVFTSYAVTENSTKSGGYFNFDSPKKIQFGNADAKKMAKELVLVDESGKEYYAVTNVLDSSSLAISPINGSKSKLKVKCTDNYSVSDYNGIIYLQNQTNLDNIAKSIPLFYPVCYENSMLRTTETKDEISENAKTANDSDHSNTNVQTKGVDEADIVKTDGKNIYYLKNDGVTIVSANPSNMQILSKIQLNFINDMYLDNGKLTLIYDNSSSNNSNAKVKYDASYSEKRTIGVNIYNISDAKNPKLISTKTLDGFYNQSRKKANKLYISSYVDFDVKYPEPPYPNDDMLRTKSSNYMPKASKVTTTLPLNEIIYLPFTTSFGVTKISALNENTSSNGSAIMYMGNSDNLYMSLDNIYISSYSNDNQDNIYFSQKTTISKFALKNNGKKDFEYKGSALIEGSPLNQFSFNEKDGKLFVAYTINDLEQENKTENRLASFDENMKKLSEVQNLALGERIYSVRYMKDKAYIVTFKQVDPLFVIDIKNPQKMQILGYLKVPGYSDYLHPFKDNYLIGFGYDTNQKNNGAVVNSGYKVSLFDISDFKNPKQIDTKVIGKQGTYSPLSSDHKALMFDYNRNIFAFPVQVTDLVKKTYNGDTYEEEIPVFNGAYVFSVSEKGFNLKGKITHLNAKQQKESQNHIYDYDAQIQRAVQIGNTIYTISDGGIKSTNMTSFKEVSYIKL</sequence>
<evidence type="ECO:0000256" key="1">
    <source>
        <dbReference type="SAM" id="SignalP"/>
    </source>
</evidence>
<dbReference type="EMBL" id="MBEW02000006">
    <property type="protein sequence ID" value="RDY21578.1"/>
    <property type="molecule type" value="Genomic_DNA"/>
</dbReference>
<dbReference type="AlphaFoldDB" id="A0A371IM77"/>
<gene>
    <name evidence="2" type="ORF">BBG48_004300</name>
</gene>
<dbReference type="Pfam" id="PF09826">
    <property type="entry name" value="Beta_propel"/>
    <property type="match status" value="1"/>
</dbReference>
<name>A0A371IM77_9FIRM</name>
<dbReference type="Proteomes" id="UP000093352">
    <property type="component" value="Unassembled WGS sequence"/>
</dbReference>
<evidence type="ECO:0000313" key="3">
    <source>
        <dbReference type="Proteomes" id="UP000093352"/>
    </source>
</evidence>
<dbReference type="STRING" id="1871336.BBG48_01760"/>
<evidence type="ECO:0000313" key="2">
    <source>
        <dbReference type="EMBL" id="RDY21578.1"/>
    </source>
</evidence>
<organism evidence="2 3">
    <name type="scientific">Criibacterium bergeronii</name>
    <dbReference type="NCBI Taxonomy" id="1871336"/>
    <lineage>
        <taxon>Bacteria</taxon>
        <taxon>Bacillati</taxon>
        <taxon>Bacillota</taxon>
        <taxon>Clostridia</taxon>
        <taxon>Peptostreptococcales</taxon>
        <taxon>Filifactoraceae</taxon>
        <taxon>Criibacterium</taxon>
    </lineage>
</organism>
<proteinExistence type="predicted"/>